<proteinExistence type="predicted"/>
<reference evidence="2" key="1">
    <citation type="submission" date="2021-10" db="EMBL/GenBank/DDBJ databases">
        <title>Tropical sea cucumber genome reveals ecological adaptation and Cuvierian tubules defense mechanism.</title>
        <authorList>
            <person name="Chen T."/>
        </authorList>
    </citation>
    <scope>NUCLEOTIDE SEQUENCE</scope>
    <source>
        <strain evidence="2">Nanhai2018</strain>
        <tissue evidence="2">Muscle</tissue>
    </source>
</reference>
<sequence length="53" mass="6434">MKDFVRKRRRKLPANHHCRKKGQRKLARFHKSKDHLLNLRCLEGQNPGERWTG</sequence>
<feature type="region of interest" description="Disordered" evidence="1">
    <location>
        <begin position="1"/>
        <end position="30"/>
    </location>
</feature>
<protein>
    <submittedName>
        <fullName evidence="2">Uncharacterized protein</fullName>
    </submittedName>
</protein>
<comment type="caution">
    <text evidence="2">The sequence shown here is derived from an EMBL/GenBank/DDBJ whole genome shotgun (WGS) entry which is preliminary data.</text>
</comment>
<dbReference type="Proteomes" id="UP001152320">
    <property type="component" value="Chromosome 3"/>
</dbReference>
<name>A0A9Q1CI25_HOLLE</name>
<evidence type="ECO:0000256" key="1">
    <source>
        <dbReference type="SAM" id="MobiDB-lite"/>
    </source>
</evidence>
<dbReference type="EMBL" id="JAIZAY010000003">
    <property type="protein sequence ID" value="KAJ8045727.1"/>
    <property type="molecule type" value="Genomic_DNA"/>
</dbReference>
<keyword evidence="3" id="KW-1185">Reference proteome</keyword>
<evidence type="ECO:0000313" key="3">
    <source>
        <dbReference type="Proteomes" id="UP001152320"/>
    </source>
</evidence>
<gene>
    <name evidence="2" type="ORF">HOLleu_08790</name>
</gene>
<organism evidence="2 3">
    <name type="scientific">Holothuria leucospilota</name>
    <name type="common">Black long sea cucumber</name>
    <name type="synonym">Mertensiothuria leucospilota</name>
    <dbReference type="NCBI Taxonomy" id="206669"/>
    <lineage>
        <taxon>Eukaryota</taxon>
        <taxon>Metazoa</taxon>
        <taxon>Echinodermata</taxon>
        <taxon>Eleutherozoa</taxon>
        <taxon>Echinozoa</taxon>
        <taxon>Holothuroidea</taxon>
        <taxon>Aspidochirotacea</taxon>
        <taxon>Aspidochirotida</taxon>
        <taxon>Holothuriidae</taxon>
        <taxon>Holothuria</taxon>
    </lineage>
</organism>
<dbReference type="AlphaFoldDB" id="A0A9Q1CI25"/>
<evidence type="ECO:0000313" key="2">
    <source>
        <dbReference type="EMBL" id="KAJ8045727.1"/>
    </source>
</evidence>
<accession>A0A9Q1CI25</accession>